<dbReference type="InterPro" id="IPR023298">
    <property type="entry name" value="ATPase_P-typ_TM_dom_sf"/>
</dbReference>
<dbReference type="STRING" id="4577.A0A1D6P069"/>
<dbReference type="OMA" id="FIGTMEW"/>
<dbReference type="InterPro" id="IPR001757">
    <property type="entry name" value="P_typ_ATPase"/>
</dbReference>
<evidence type="ECO:0000256" key="10">
    <source>
        <dbReference type="ARBA" id="ARBA00023136"/>
    </source>
</evidence>
<keyword evidence="10 15" id="KW-0472">Membrane</keyword>
<dbReference type="InterPro" id="IPR036412">
    <property type="entry name" value="HAD-like_sf"/>
</dbReference>
<feature type="transmembrane region" description="Helical" evidence="15">
    <location>
        <begin position="1007"/>
        <end position="1029"/>
    </location>
</feature>
<evidence type="ECO:0000256" key="12">
    <source>
        <dbReference type="PIRSR" id="PIRSR606539-1"/>
    </source>
</evidence>
<dbReference type="Pfam" id="PF13246">
    <property type="entry name" value="Cation_ATPase"/>
    <property type="match status" value="1"/>
</dbReference>
<evidence type="ECO:0000259" key="17">
    <source>
        <dbReference type="Pfam" id="PF16212"/>
    </source>
</evidence>
<evidence type="ECO:0000256" key="3">
    <source>
        <dbReference type="ARBA" id="ARBA00022692"/>
    </source>
</evidence>
<dbReference type="FunFam" id="2.70.150.10:FF:000023">
    <property type="entry name" value="Phospholipid-transporting ATPase"/>
    <property type="match status" value="1"/>
</dbReference>
<dbReference type="NCBIfam" id="TIGR01494">
    <property type="entry name" value="ATPase_P-type"/>
    <property type="match status" value="1"/>
</dbReference>
<dbReference type="SFLD" id="SFLDS00003">
    <property type="entry name" value="Haloacid_Dehalogenase"/>
    <property type="match status" value="1"/>
</dbReference>
<feature type="domain" description="P-type ATPase C-terminal" evidence="17">
    <location>
        <begin position="893"/>
        <end position="1143"/>
    </location>
</feature>
<dbReference type="EMBL" id="CM000785">
    <property type="protein sequence ID" value="AQL03526.1"/>
    <property type="molecule type" value="Genomic_DNA"/>
</dbReference>
<evidence type="ECO:0000256" key="13">
    <source>
        <dbReference type="PIRSR" id="PIRSR606539-2"/>
    </source>
</evidence>
<dbReference type="Gene3D" id="2.70.150.10">
    <property type="entry name" value="Calcium-transporting ATPase, cytoplasmic transduction domain A"/>
    <property type="match status" value="1"/>
</dbReference>
<dbReference type="OrthoDB" id="377733at2759"/>
<feature type="transmembrane region" description="Helical" evidence="15">
    <location>
        <begin position="107"/>
        <end position="124"/>
    </location>
</feature>
<comment type="subcellular location">
    <subcellularLocation>
        <location evidence="1 15">Membrane</location>
        <topology evidence="1 15">Multi-pass membrane protein</topology>
    </subcellularLocation>
</comment>
<comment type="similarity">
    <text evidence="2 15">Belongs to the cation transport ATPase (P-type) (TC 3.A.3) family. Type IV subfamily.</text>
</comment>
<gene>
    <name evidence="19" type="primary">LOC103638375</name>
    <name evidence="18" type="ORF">ZEAMMB73_Zm00001d045956</name>
</gene>
<dbReference type="InterPro" id="IPR032630">
    <property type="entry name" value="P_typ_ATPase_c"/>
</dbReference>
<dbReference type="InterPro" id="IPR006539">
    <property type="entry name" value="P-type_ATPase_IV"/>
</dbReference>
<dbReference type="InterPro" id="IPR032631">
    <property type="entry name" value="P-type_ATPase_N"/>
</dbReference>
<name>A0A1D6P069_MAIZE</name>
<feature type="transmembrane region" description="Helical" evidence="15">
    <location>
        <begin position="303"/>
        <end position="325"/>
    </location>
</feature>
<keyword evidence="21" id="KW-1267">Proteomics identification</keyword>
<dbReference type="Pfam" id="PF16209">
    <property type="entry name" value="PhoLip_ATPase_N"/>
    <property type="match status" value="1"/>
</dbReference>
<dbReference type="Gene3D" id="3.40.1110.10">
    <property type="entry name" value="Calcium-transporting ATPase, cytoplasmic domain N"/>
    <property type="match status" value="1"/>
</dbReference>
<dbReference type="GO" id="GO:0016887">
    <property type="term" value="F:ATP hydrolysis activity"/>
    <property type="evidence" value="ECO:0007669"/>
    <property type="project" value="InterPro"/>
</dbReference>
<feature type="transmembrane region" description="Helical" evidence="15">
    <location>
        <begin position="1114"/>
        <end position="1137"/>
    </location>
</feature>
<keyword evidence="9 15" id="KW-1133">Transmembrane helix</keyword>
<feature type="binding site" evidence="13">
    <location>
        <position position="429"/>
    </location>
    <ligand>
        <name>ATP</name>
        <dbReference type="ChEBI" id="CHEBI:30616"/>
    </ligand>
</feature>
<dbReference type="InterPro" id="IPR023214">
    <property type="entry name" value="HAD_sf"/>
</dbReference>
<feature type="binding site" evidence="13">
    <location>
        <position position="731"/>
    </location>
    <ligand>
        <name>ATP</name>
        <dbReference type="ChEBI" id="CHEBI:30616"/>
    </ligand>
</feature>
<dbReference type="PaxDb" id="4577-GRMZM2G027860_P02"/>
<feature type="binding site" evidence="13">
    <location>
        <position position="427"/>
    </location>
    <ligand>
        <name>ATP</name>
        <dbReference type="ChEBI" id="CHEBI:30616"/>
    </ligand>
</feature>
<keyword evidence="5 13" id="KW-0547">Nucleotide-binding</keyword>
<evidence type="ECO:0000256" key="2">
    <source>
        <dbReference type="ARBA" id="ARBA00008109"/>
    </source>
</evidence>
<dbReference type="SUPFAM" id="SSF81665">
    <property type="entry name" value="Calcium ATPase, transmembrane domain M"/>
    <property type="match status" value="1"/>
</dbReference>
<dbReference type="EC" id="7.6.2.1" evidence="15"/>
<dbReference type="SFLD" id="SFLDF00027">
    <property type="entry name" value="p-type_atpase"/>
    <property type="match status" value="1"/>
</dbReference>
<keyword evidence="3 15" id="KW-0812">Transmembrane</keyword>
<feature type="binding site" evidence="13">
    <location>
        <position position="544"/>
    </location>
    <ligand>
        <name>ATP</name>
        <dbReference type="ChEBI" id="CHEBI:30616"/>
    </ligand>
</feature>
<evidence type="ECO:0000259" key="16">
    <source>
        <dbReference type="Pfam" id="PF16209"/>
    </source>
</evidence>
<reference evidence="18" key="2">
    <citation type="submission" date="2015-12" db="EMBL/GenBank/DDBJ databases">
        <title>Update maize B73 reference genome by single molecule sequencing technologies.</title>
        <authorList>
            <consortium name="Maize Genome Sequencing Project"/>
            <person name="Ware D."/>
        </authorList>
    </citation>
    <scope>NUCLEOTIDE SEQUENCE</scope>
    <source>
        <tissue evidence="18">Seedling</tissue>
    </source>
</reference>
<evidence type="ECO:0000256" key="8">
    <source>
        <dbReference type="ARBA" id="ARBA00022967"/>
    </source>
</evidence>
<dbReference type="PRINTS" id="PR00119">
    <property type="entry name" value="CATATPASE"/>
</dbReference>
<dbReference type="FunFam" id="3.40.50.1000:FF:000014">
    <property type="entry name" value="Phospholipid-transporting ATPase"/>
    <property type="match status" value="1"/>
</dbReference>
<dbReference type="InterPro" id="IPR018303">
    <property type="entry name" value="ATPase_P-typ_P_site"/>
</dbReference>
<dbReference type="KEGG" id="zma:103638375"/>
<keyword evidence="7 14" id="KW-0460">Magnesium</keyword>
<evidence type="ECO:0000256" key="7">
    <source>
        <dbReference type="ARBA" id="ARBA00022842"/>
    </source>
</evidence>
<feature type="binding site" evidence="13">
    <location>
        <position position="871"/>
    </location>
    <ligand>
        <name>ATP</name>
        <dbReference type="ChEBI" id="CHEBI:30616"/>
    </ligand>
</feature>
<keyword evidence="4 14" id="KW-0479">Metal-binding</keyword>
<dbReference type="SUPFAM" id="SSF81660">
    <property type="entry name" value="Metal cation-transporting ATPase, ATP-binding domain N"/>
    <property type="match status" value="1"/>
</dbReference>
<dbReference type="ExpressionAtlas" id="A0A1D6P069">
    <property type="expression patterns" value="baseline and differential"/>
</dbReference>
<feature type="transmembrane region" description="Helical" evidence="15">
    <location>
        <begin position="1075"/>
        <end position="1094"/>
    </location>
</feature>
<dbReference type="EnsemblPlants" id="Zm00001eb382180_T001">
    <property type="protein sequence ID" value="Zm00001eb382180_P001"/>
    <property type="gene ID" value="Zm00001eb382180"/>
</dbReference>
<evidence type="ECO:0000256" key="11">
    <source>
        <dbReference type="ARBA" id="ARBA00034036"/>
    </source>
</evidence>
<reference evidence="20" key="1">
    <citation type="journal article" date="2009" name="Science">
        <title>The B73 maize genome: complexity, diversity, and dynamics.</title>
        <authorList>
            <person name="Schnable P.S."/>
            <person name="Ware D."/>
            <person name="Fulton R.S."/>
            <person name="Stein J.C."/>
            <person name="Wei F."/>
            <person name="Pasternak S."/>
            <person name="Liang C."/>
            <person name="Zhang J."/>
            <person name="Fulton L."/>
            <person name="Graves T.A."/>
            <person name="Minx P."/>
            <person name="Reily A.D."/>
            <person name="Courtney L."/>
            <person name="Kruchowski S.S."/>
            <person name="Tomlinson C."/>
            <person name="Strong C."/>
            <person name="Delehaunty K."/>
            <person name="Fronick C."/>
            <person name="Courtney B."/>
            <person name="Rock S.M."/>
            <person name="Belter E."/>
            <person name="Du F."/>
            <person name="Kim K."/>
            <person name="Abbott R.M."/>
            <person name="Cotton M."/>
            <person name="Levy A."/>
            <person name="Marchetto P."/>
            <person name="Ochoa K."/>
            <person name="Jackson S.M."/>
            <person name="Gillam B."/>
            <person name="Chen W."/>
            <person name="Yan L."/>
            <person name="Higginbotham J."/>
            <person name="Cardenas M."/>
            <person name="Waligorski J."/>
            <person name="Applebaum E."/>
            <person name="Phelps L."/>
            <person name="Falcone J."/>
            <person name="Kanchi K."/>
            <person name="Thane T."/>
            <person name="Scimone A."/>
            <person name="Thane N."/>
            <person name="Henke J."/>
            <person name="Wang T."/>
            <person name="Ruppert J."/>
            <person name="Shah N."/>
            <person name="Rotter K."/>
            <person name="Hodges J."/>
            <person name="Ingenthron E."/>
            <person name="Cordes M."/>
            <person name="Kohlberg S."/>
            <person name="Sgro J."/>
            <person name="Delgado B."/>
            <person name="Mead K."/>
            <person name="Chinwalla A."/>
            <person name="Leonard S."/>
            <person name="Crouse K."/>
            <person name="Collura K."/>
            <person name="Kudrna D."/>
            <person name="Currie J."/>
            <person name="He R."/>
            <person name="Angelova A."/>
            <person name="Rajasekar S."/>
            <person name="Mueller T."/>
            <person name="Lomeli R."/>
            <person name="Scara G."/>
            <person name="Ko A."/>
            <person name="Delaney K."/>
            <person name="Wissotski M."/>
            <person name="Lopez G."/>
            <person name="Campos D."/>
            <person name="Braidotti M."/>
            <person name="Ashley E."/>
            <person name="Golser W."/>
            <person name="Kim H."/>
            <person name="Lee S."/>
            <person name="Lin J."/>
            <person name="Dujmic Z."/>
            <person name="Kim W."/>
            <person name="Talag J."/>
            <person name="Zuccolo A."/>
            <person name="Fan C."/>
            <person name="Sebastian A."/>
            <person name="Kramer M."/>
            <person name="Spiegel L."/>
            <person name="Nascimento L."/>
            <person name="Zutavern T."/>
            <person name="Miller B."/>
            <person name="Ambroise C."/>
            <person name="Muller S."/>
            <person name="Spooner W."/>
            <person name="Narechania A."/>
            <person name="Ren L."/>
            <person name="Wei S."/>
            <person name="Kumari S."/>
            <person name="Faga B."/>
            <person name="Levy M.J."/>
            <person name="McMahan L."/>
            <person name="Van Buren P."/>
            <person name="Vaughn M.W."/>
            <person name="Ying K."/>
            <person name="Yeh C.-T."/>
            <person name="Emrich S.J."/>
            <person name="Jia Y."/>
            <person name="Kalyanaraman A."/>
            <person name="Hsia A.-P."/>
            <person name="Barbazuk W.B."/>
            <person name="Baucom R.S."/>
            <person name="Brutnell T.P."/>
            <person name="Carpita N.C."/>
            <person name="Chaparro C."/>
            <person name="Chia J.-M."/>
            <person name="Deragon J.-M."/>
            <person name="Estill J.C."/>
            <person name="Fu Y."/>
            <person name="Jeddeloh J.A."/>
            <person name="Han Y."/>
            <person name="Lee H."/>
            <person name="Li P."/>
            <person name="Lisch D.R."/>
            <person name="Liu S."/>
            <person name="Liu Z."/>
            <person name="Nagel D.H."/>
            <person name="McCann M.C."/>
            <person name="SanMiguel P."/>
            <person name="Myers A.M."/>
            <person name="Nettleton D."/>
            <person name="Nguyen J."/>
            <person name="Penning B.W."/>
            <person name="Ponnala L."/>
            <person name="Schneider K.L."/>
            <person name="Schwartz D.C."/>
            <person name="Sharma A."/>
            <person name="Soderlund C."/>
            <person name="Springer N.M."/>
            <person name="Sun Q."/>
            <person name="Wang H."/>
            <person name="Waterman M."/>
            <person name="Westerman R."/>
            <person name="Wolfgruber T.K."/>
            <person name="Yang L."/>
            <person name="Yu Y."/>
            <person name="Zhang L."/>
            <person name="Zhou S."/>
            <person name="Zhu Q."/>
            <person name="Bennetzen J.L."/>
            <person name="Dawe R.K."/>
            <person name="Jiang J."/>
            <person name="Jiang N."/>
            <person name="Presting G.G."/>
            <person name="Wessler S.R."/>
            <person name="Aluru S."/>
            <person name="Martienssen R.A."/>
            <person name="Clifton S.W."/>
            <person name="McCombie W.R."/>
            <person name="Wing R.A."/>
            <person name="Wilson R.K."/>
        </authorList>
    </citation>
    <scope>NUCLEOTIDE SEQUENCE [LARGE SCALE GENOMIC DNA]</scope>
    <source>
        <strain evidence="20">cv. B73</strain>
    </source>
</reference>
<evidence type="ECO:0000256" key="5">
    <source>
        <dbReference type="ARBA" id="ARBA00022741"/>
    </source>
</evidence>
<dbReference type="GO" id="GO:0045332">
    <property type="term" value="P:phospholipid translocation"/>
    <property type="evidence" value="ECO:0000318"/>
    <property type="project" value="GO_Central"/>
</dbReference>
<evidence type="ECO:0000256" key="4">
    <source>
        <dbReference type="ARBA" id="ARBA00022723"/>
    </source>
</evidence>
<keyword evidence="8 15" id="KW-1278">Translocase</keyword>
<sequence length="1203" mass="137235">MAPTKRMEKLKLSTLLTFMRCHRGSSDDHSRIGTVGFSRVVYVNEPDMLEEEGFNYPLNEVSTTKYTLATFLPKSLFEQFRRVANFYFLVSGILALTPLAPYTAVSALAPLCVVIVATMAKEGVEDWRRKQQDHELNNRIVKVHRGSGHFEETKWKNIKVGDVIKLEKDNFFPADMILLSSSYPDGICYVETMNLDGETNLKIKQALEVTLDLQEDTKFREVRQTIKCEDPNANLYSFVGSMEWRGQQYPLSPLQLLLRDSKLRNTDYIYGAVIFTGHDTKVMQNATDPPSKRSKIEKKMDQIIYVLMSSLLMIALLGSIFFGIWTKEDVRDGGLKRWYLRPDATTIFYDPKRAALASFFHLLTALMLYSYFIPISLYISIEIVKILQALFINQDIEMYHEESDKPTHARTSNLNEELGMVDTILSDKTGTLTCNMMEFIKCSIAGTAYGKGVTEVERAMAMRKGDSLDDDIENGDYKDKKNHNSPNVKGFNFKDPRIMDGNWIHEPNKDMIRDFFRLLAICHTCIAEIDENEKVSYEAESPDEAAFVIAARELGFEFYKRSLATIIIREQDPSWNVVEKRYRKYELLNILEFSSSRRRMSVIVKEPEGRILLLSKGADSVMFKRLAPNGRKYEEETRRHINEYSDSGLRTLVLAYRVLDEKEYKEFNEKLNTAKASVSADRDVKIEQAADSIEQDLILLGATAVEDKLQQGVPECIDKLAQAGIKIWVLTGDKMETAINIGFACSLLRQDMTQIIVTLEQPDIIALEKDGDKYKIFKASKKKVMSQIEDGIKQIPPSTKISTASFALIIDGKSIPYALEDDVKFKFLDLAINCASVICCRSSPKQKALVTRFVKQVTHKVTLAIGDGANDVGMLQEADIGVGISGAEGMQAVMASDVAVAQFRFLERLLLVHGHWCYRRISVMICYFFYKNVTFGVTLFLYEAFASFSGKPAYNDWFLSLYNVFFTSLPVIALGVFDQDVSARLCIQYPQLYQEGVQNILFSWCRILGWMLNGVMNAVLIFFFCITTFEDQVFRRDGQVAGLDALGVAMYTCIVWVVNCQMALSVNYFTIIQHIFIWGSIAVWYLFLIVYGSMNPRFSTTAYMVFIEQLAPALSFWLVTLFVVLATLVPYFTYAAIQIRFFPMFHNKIQWKRYLGKAEDPEVARQLSSRHRTSSQQRMVGISARRDGKAMQITRETEIEVQE</sequence>
<dbReference type="RefSeq" id="XP_008659531.1">
    <property type="nucleotide sequence ID" value="XM_008661309.3"/>
</dbReference>
<dbReference type="InterPro" id="IPR008250">
    <property type="entry name" value="ATPase_P-typ_transduc_dom_A_sf"/>
</dbReference>
<evidence type="ECO:0000256" key="1">
    <source>
        <dbReference type="ARBA" id="ARBA00004141"/>
    </source>
</evidence>
<dbReference type="PANTHER" id="PTHR24092">
    <property type="entry name" value="PROBABLE PHOSPHOLIPID-TRANSPORTING ATPASE"/>
    <property type="match status" value="1"/>
</dbReference>
<dbReference type="GO" id="GO:0140326">
    <property type="term" value="F:ATPase-coupled intramembrane lipid transporter activity"/>
    <property type="evidence" value="ECO:0000318"/>
    <property type="project" value="GO_Central"/>
</dbReference>
<feature type="binding site" evidence="14">
    <location>
        <position position="427"/>
    </location>
    <ligand>
        <name>Mg(2+)</name>
        <dbReference type="ChEBI" id="CHEBI:18420"/>
    </ligand>
</feature>
<feature type="binding site" evidence="14">
    <location>
        <position position="429"/>
    </location>
    <ligand>
        <name>Mg(2+)</name>
        <dbReference type="ChEBI" id="CHEBI:18420"/>
    </ligand>
</feature>
<dbReference type="GO" id="GO:0005886">
    <property type="term" value="C:plasma membrane"/>
    <property type="evidence" value="ECO:0000318"/>
    <property type="project" value="GO_Central"/>
</dbReference>
<protein>
    <recommendedName>
        <fullName evidence="15">Phospholipid-transporting ATPase</fullName>
        <ecNumber evidence="15">7.6.2.1</ecNumber>
    </recommendedName>
</protein>
<feature type="binding site" evidence="13">
    <location>
        <position position="428"/>
    </location>
    <ligand>
        <name>ATP</name>
        <dbReference type="ChEBI" id="CHEBI:30616"/>
    </ligand>
</feature>
<dbReference type="FunFam" id="3.40.1110.10:FF:000143">
    <property type="entry name" value="Phospholipid-transporting ATPase"/>
    <property type="match status" value="1"/>
</dbReference>
<evidence type="ECO:0000313" key="18">
    <source>
        <dbReference type="EMBL" id="AQL03526.1"/>
    </source>
</evidence>
<dbReference type="Gramene" id="Zm00001eb382180_T001">
    <property type="protein sequence ID" value="Zm00001eb382180_P001"/>
    <property type="gene ID" value="Zm00001eb382180"/>
</dbReference>
<feature type="binding site" evidence="14">
    <location>
        <position position="867"/>
    </location>
    <ligand>
        <name>Mg(2+)</name>
        <dbReference type="ChEBI" id="CHEBI:18420"/>
    </ligand>
</feature>
<dbReference type="CDD" id="cd02073">
    <property type="entry name" value="P-type_ATPase_APLT_Dnf-like"/>
    <property type="match status" value="1"/>
</dbReference>
<feature type="transmembrane region" description="Helical" evidence="15">
    <location>
        <begin position="957"/>
        <end position="977"/>
    </location>
</feature>
<keyword evidence="6 13" id="KW-0067">ATP-binding</keyword>
<evidence type="ECO:0000313" key="19">
    <source>
        <dbReference type="EnsemblPlants" id="Zm00001eb382180_P001"/>
    </source>
</evidence>
<feature type="binding site" evidence="13">
    <location>
        <position position="616"/>
    </location>
    <ligand>
        <name>ATP</name>
        <dbReference type="ChEBI" id="CHEBI:30616"/>
    </ligand>
</feature>
<feature type="transmembrane region" description="Helical" evidence="15">
    <location>
        <begin position="928"/>
        <end position="945"/>
    </location>
</feature>
<dbReference type="Pfam" id="PF16212">
    <property type="entry name" value="PhoLip_ATPase_C"/>
    <property type="match status" value="1"/>
</dbReference>
<dbReference type="InterPro" id="IPR023299">
    <property type="entry name" value="ATPase_P-typ_cyto_dom_N"/>
</dbReference>
<dbReference type="PROSITE" id="PS00154">
    <property type="entry name" value="ATPASE_E1_E2"/>
    <property type="match status" value="1"/>
</dbReference>
<evidence type="ECO:0000256" key="14">
    <source>
        <dbReference type="PIRSR" id="PIRSR606539-3"/>
    </source>
</evidence>
<dbReference type="InterPro" id="IPR044492">
    <property type="entry name" value="P_typ_ATPase_HD_dom"/>
</dbReference>
<feature type="binding site" evidence="13">
    <location>
        <position position="870"/>
    </location>
    <ligand>
        <name>ATP</name>
        <dbReference type="ChEBI" id="CHEBI:30616"/>
    </ligand>
</feature>
<feature type="active site" description="4-aspartylphosphate intermediate" evidence="12">
    <location>
        <position position="427"/>
    </location>
</feature>
<dbReference type="SUPFAM" id="SSF56784">
    <property type="entry name" value="HAD-like"/>
    <property type="match status" value="1"/>
</dbReference>
<feature type="transmembrane region" description="Helical" evidence="15">
    <location>
        <begin position="359"/>
        <end position="381"/>
    </location>
</feature>
<feature type="binding site" evidence="13">
    <location>
        <position position="847"/>
    </location>
    <ligand>
        <name>ATP</name>
        <dbReference type="ChEBI" id="CHEBI:30616"/>
    </ligand>
</feature>
<evidence type="ECO:0000256" key="15">
    <source>
        <dbReference type="RuleBase" id="RU362033"/>
    </source>
</evidence>
<dbReference type="Proteomes" id="UP000007305">
    <property type="component" value="Chromosome 9"/>
</dbReference>
<accession>A0A1D6P069</accession>
<feature type="binding site" evidence="13">
    <location>
        <position position="650"/>
    </location>
    <ligand>
        <name>ATP</name>
        <dbReference type="ChEBI" id="CHEBI:30616"/>
    </ligand>
</feature>
<dbReference type="NCBIfam" id="TIGR01652">
    <property type="entry name" value="ATPase-Plipid"/>
    <property type="match status" value="1"/>
</dbReference>
<dbReference type="SUPFAM" id="SSF81653">
    <property type="entry name" value="Calcium ATPase, transduction domain A"/>
    <property type="match status" value="1"/>
</dbReference>
<evidence type="ECO:0000313" key="20">
    <source>
        <dbReference type="Proteomes" id="UP000007305"/>
    </source>
</evidence>
<comment type="catalytic activity">
    <reaction evidence="11 15">
        <text>ATP + H2O + phospholipidSide 1 = ADP + phosphate + phospholipidSide 2.</text>
        <dbReference type="EC" id="7.6.2.1"/>
    </reaction>
</comment>
<dbReference type="Gene3D" id="3.40.50.1000">
    <property type="entry name" value="HAD superfamily/HAD-like"/>
    <property type="match status" value="1"/>
</dbReference>
<dbReference type="GeneID" id="103638375"/>
<comment type="cofactor">
    <cofactor evidence="14">
        <name>Mg(2+)</name>
        <dbReference type="ChEBI" id="CHEBI:18420"/>
    </cofactor>
</comment>
<dbReference type="SFLD" id="SFLDG00002">
    <property type="entry name" value="C1.7:_P-type_atpase_like"/>
    <property type="match status" value="1"/>
</dbReference>
<dbReference type="GO" id="GO:0005524">
    <property type="term" value="F:ATP binding"/>
    <property type="evidence" value="ECO:0007669"/>
    <property type="project" value="UniProtKB-UniRule"/>
</dbReference>
<feature type="binding site" evidence="13">
    <location>
        <position position="732"/>
    </location>
    <ligand>
        <name>ATP</name>
        <dbReference type="ChEBI" id="CHEBI:30616"/>
    </ligand>
</feature>
<evidence type="ECO:0000256" key="6">
    <source>
        <dbReference type="ARBA" id="ARBA00022840"/>
    </source>
</evidence>
<organism evidence="18">
    <name type="scientific">Zea mays</name>
    <name type="common">Maize</name>
    <dbReference type="NCBI Taxonomy" id="4577"/>
    <lineage>
        <taxon>Eukaryota</taxon>
        <taxon>Viridiplantae</taxon>
        <taxon>Streptophyta</taxon>
        <taxon>Embryophyta</taxon>
        <taxon>Tracheophyta</taxon>
        <taxon>Spermatophyta</taxon>
        <taxon>Magnoliopsida</taxon>
        <taxon>Liliopsida</taxon>
        <taxon>Poales</taxon>
        <taxon>Poaceae</taxon>
        <taxon>PACMAD clade</taxon>
        <taxon>Panicoideae</taxon>
        <taxon>Andropogonodae</taxon>
        <taxon>Andropogoneae</taxon>
        <taxon>Tripsacinae</taxon>
        <taxon>Zea</taxon>
    </lineage>
</organism>
<feature type="domain" description="P-type ATPase N-terminal" evidence="16">
    <location>
        <begin position="41"/>
        <end position="106"/>
    </location>
</feature>
<reference evidence="19" key="3">
    <citation type="submission" date="2019-07" db="EMBL/GenBank/DDBJ databases">
        <authorList>
            <person name="Seetharam A."/>
            <person name="Woodhouse M."/>
            <person name="Cannon E."/>
        </authorList>
    </citation>
    <scope>NUCLEOTIDE SEQUENCE [LARGE SCALE GENOMIC DNA]</scope>
    <source>
        <strain evidence="19">cv. B73</strain>
    </source>
</reference>
<feature type="binding site" evidence="13">
    <location>
        <position position="733"/>
    </location>
    <ligand>
        <name>ATP</name>
        <dbReference type="ChEBI" id="CHEBI:30616"/>
    </ligand>
</feature>
<feature type="binding site" evidence="13">
    <location>
        <position position="841"/>
    </location>
    <ligand>
        <name>ATP</name>
        <dbReference type="ChEBI" id="CHEBI:30616"/>
    </ligand>
</feature>
<evidence type="ECO:0000256" key="9">
    <source>
        <dbReference type="ARBA" id="ARBA00022989"/>
    </source>
</evidence>
<dbReference type="IntAct" id="A0A1D6P069">
    <property type="interactions" value="1"/>
</dbReference>
<keyword evidence="20" id="KW-1185">Reference proteome</keyword>
<proteinExistence type="evidence at protein level"/>
<evidence type="ECO:0007829" key="21">
    <source>
        <dbReference type="PeptideAtlas" id="A0A1D6P069"/>
    </source>
</evidence>
<feature type="binding site" evidence="14">
    <location>
        <position position="871"/>
    </location>
    <ligand>
        <name>Mg(2+)</name>
        <dbReference type="ChEBI" id="CHEBI:18420"/>
    </ligand>
</feature>
<dbReference type="PANTHER" id="PTHR24092:SF219">
    <property type="entry name" value="PHOSPHOLIPID-TRANSPORTING ATPASE"/>
    <property type="match status" value="1"/>
</dbReference>
<feature type="binding site" evidence="13">
    <location>
        <position position="593"/>
    </location>
    <ligand>
        <name>ATP</name>
        <dbReference type="ChEBI" id="CHEBI:30616"/>
    </ligand>
</feature>
<dbReference type="AlphaFoldDB" id="A0A1D6P069"/>
<reference evidence="19" key="4">
    <citation type="submission" date="2021-05" db="UniProtKB">
        <authorList>
            <consortium name="EnsemblPlants"/>
        </authorList>
    </citation>
    <scope>IDENTIFICATION</scope>
    <source>
        <strain evidence="19">cv. B73</strain>
    </source>
</reference>
<dbReference type="SMR" id="A0A1D6P069"/>
<dbReference type="EMBL" id="CM000785">
    <property type="protein sequence ID" value="AQL03522.1"/>
    <property type="molecule type" value="Genomic_DNA"/>
</dbReference>
<dbReference type="GO" id="GO:0000287">
    <property type="term" value="F:magnesium ion binding"/>
    <property type="evidence" value="ECO:0007669"/>
    <property type="project" value="UniProtKB-UniRule"/>
</dbReference>